<name>A0AA38S700_9ASTR</name>
<dbReference type="Proteomes" id="UP001172457">
    <property type="component" value="Chromosome 8"/>
</dbReference>
<reference evidence="2" key="1">
    <citation type="submission" date="2023-03" db="EMBL/GenBank/DDBJ databases">
        <title>Chromosome-scale reference genome and RAD-based genetic map of yellow starthistle (Centaurea solstitialis) reveal putative structural variation and QTLs associated with invader traits.</title>
        <authorList>
            <person name="Reatini B."/>
            <person name="Cang F.A."/>
            <person name="Jiang Q."/>
            <person name="Mckibben M.T.W."/>
            <person name="Barker M.S."/>
            <person name="Rieseberg L.H."/>
            <person name="Dlugosch K.M."/>
        </authorList>
    </citation>
    <scope>NUCLEOTIDE SEQUENCE</scope>
    <source>
        <strain evidence="2">CAN-66</strain>
        <tissue evidence="2">Leaf</tissue>
    </source>
</reference>
<dbReference type="AlphaFoldDB" id="A0AA38S700"/>
<dbReference type="EMBL" id="JARYMX010000008">
    <property type="protein sequence ID" value="KAJ9537405.1"/>
    <property type="molecule type" value="Genomic_DNA"/>
</dbReference>
<proteinExistence type="predicted"/>
<protein>
    <submittedName>
        <fullName evidence="2">Uncharacterized protein</fullName>
    </submittedName>
</protein>
<sequence length="141" mass="15797">MVGEVFEEGREAQNSSDSEVMIRRSNQRLLRSSPLHRQGNSENLSLSIDSPNKEISKLVSIGKAIGVDLNNKEILFKNLVDNGKETKRKRVKDLVVENNISFLCLQETKSAIKHEWQVASIWGKKKMGFEALDSRGNSAGI</sequence>
<organism evidence="2 3">
    <name type="scientific">Centaurea solstitialis</name>
    <name type="common">yellow star-thistle</name>
    <dbReference type="NCBI Taxonomy" id="347529"/>
    <lineage>
        <taxon>Eukaryota</taxon>
        <taxon>Viridiplantae</taxon>
        <taxon>Streptophyta</taxon>
        <taxon>Embryophyta</taxon>
        <taxon>Tracheophyta</taxon>
        <taxon>Spermatophyta</taxon>
        <taxon>Magnoliopsida</taxon>
        <taxon>eudicotyledons</taxon>
        <taxon>Gunneridae</taxon>
        <taxon>Pentapetalae</taxon>
        <taxon>asterids</taxon>
        <taxon>campanulids</taxon>
        <taxon>Asterales</taxon>
        <taxon>Asteraceae</taxon>
        <taxon>Carduoideae</taxon>
        <taxon>Cardueae</taxon>
        <taxon>Centaureinae</taxon>
        <taxon>Centaurea</taxon>
    </lineage>
</organism>
<gene>
    <name evidence="2" type="ORF">OSB04_030138</name>
</gene>
<evidence type="ECO:0000256" key="1">
    <source>
        <dbReference type="SAM" id="MobiDB-lite"/>
    </source>
</evidence>
<comment type="caution">
    <text evidence="2">The sequence shown here is derived from an EMBL/GenBank/DDBJ whole genome shotgun (WGS) entry which is preliminary data.</text>
</comment>
<keyword evidence="3" id="KW-1185">Reference proteome</keyword>
<evidence type="ECO:0000313" key="2">
    <source>
        <dbReference type="EMBL" id="KAJ9537405.1"/>
    </source>
</evidence>
<evidence type="ECO:0000313" key="3">
    <source>
        <dbReference type="Proteomes" id="UP001172457"/>
    </source>
</evidence>
<feature type="region of interest" description="Disordered" evidence="1">
    <location>
        <begin position="1"/>
        <end position="20"/>
    </location>
</feature>
<accession>A0AA38S700</accession>